<keyword evidence="1" id="KW-0812">Transmembrane</keyword>
<organism evidence="2 3">
    <name type="scientific">Gynuella sunshinyii YC6258</name>
    <dbReference type="NCBI Taxonomy" id="1445510"/>
    <lineage>
        <taxon>Bacteria</taxon>
        <taxon>Pseudomonadati</taxon>
        <taxon>Pseudomonadota</taxon>
        <taxon>Gammaproteobacteria</taxon>
        <taxon>Oceanospirillales</taxon>
        <taxon>Saccharospirillaceae</taxon>
        <taxon>Gynuella</taxon>
    </lineage>
</organism>
<dbReference type="HOGENOM" id="CLU_086035_1_0_6"/>
<protein>
    <recommendedName>
        <fullName evidence="4">DUF1449 domain-containing protein</fullName>
    </recommendedName>
</protein>
<keyword evidence="1" id="KW-0472">Membrane</keyword>
<accession>A0A0C5VT19</accession>
<dbReference type="OrthoDB" id="8912654at2"/>
<feature type="transmembrane region" description="Helical" evidence="1">
    <location>
        <begin position="78"/>
        <end position="104"/>
    </location>
</feature>
<dbReference type="Proteomes" id="UP000032266">
    <property type="component" value="Chromosome"/>
</dbReference>
<keyword evidence="1" id="KW-1133">Transmembrane helix</keyword>
<dbReference type="EMBL" id="CP007142">
    <property type="protein sequence ID" value="AJQ97807.1"/>
    <property type="molecule type" value="Genomic_DNA"/>
</dbReference>
<evidence type="ECO:0008006" key="4">
    <source>
        <dbReference type="Google" id="ProtNLM"/>
    </source>
</evidence>
<reference evidence="2 3" key="1">
    <citation type="submission" date="2014-01" db="EMBL/GenBank/DDBJ databases">
        <title>Full genme sequencing of cellulolytic bacterium Gynuella sunshinyii YC6258T gen. nov., sp. nov.</title>
        <authorList>
            <person name="Khan H."/>
            <person name="Chung E.J."/>
            <person name="Chung Y.R."/>
        </authorList>
    </citation>
    <scope>NUCLEOTIDE SEQUENCE [LARGE SCALE GENOMIC DNA]</scope>
    <source>
        <strain evidence="2 3">YC6258</strain>
    </source>
</reference>
<proteinExistence type="predicted"/>
<sequence>MFAIFLSSKMDPFYQNIGSFPTVIFTFFLGVSLCFWLIAVLGLIDLDVVDIDVDLPDGNGSADGADANMSLAGILSRFGLHGVPLTIVISLLSWFGWIISYLAVHYILNPIASQGLVHYLLGLIIFLCSLYLASIPSAMIIRPLRKIFSDPYQDMAKHLTGQIAVVRTSRVDATFGEAFFNDGGAGLILKVRSMNDETFVKGDRVVLLEYVEAQNIFRVISEQEFNGVLKQSAHH</sequence>
<feature type="transmembrane region" description="Helical" evidence="1">
    <location>
        <begin position="20"/>
        <end position="44"/>
    </location>
</feature>
<evidence type="ECO:0000256" key="1">
    <source>
        <dbReference type="SAM" id="Phobius"/>
    </source>
</evidence>
<dbReference type="PATRIC" id="fig|1445510.3.peg.5739"/>
<dbReference type="AlphaFoldDB" id="A0A0C5VT19"/>
<feature type="transmembrane region" description="Helical" evidence="1">
    <location>
        <begin position="116"/>
        <end position="141"/>
    </location>
</feature>
<gene>
    <name evidence="2" type="ORF">YC6258_05779</name>
</gene>
<evidence type="ECO:0000313" key="3">
    <source>
        <dbReference type="Proteomes" id="UP000032266"/>
    </source>
</evidence>
<dbReference type="RefSeq" id="WP_052830597.1">
    <property type="nucleotide sequence ID" value="NZ_CP007142.1"/>
</dbReference>
<name>A0A0C5VT19_9GAMM</name>
<keyword evidence="3" id="KW-1185">Reference proteome</keyword>
<dbReference type="KEGG" id="gsn:YC6258_05779"/>
<dbReference type="STRING" id="1445510.YC6258_05779"/>
<evidence type="ECO:0000313" key="2">
    <source>
        <dbReference type="EMBL" id="AJQ97807.1"/>
    </source>
</evidence>